<keyword evidence="5" id="KW-0456">Lyase</keyword>
<keyword evidence="7" id="KW-0472">Membrane</keyword>
<evidence type="ECO:0000256" key="4">
    <source>
        <dbReference type="ARBA" id="ARBA00022833"/>
    </source>
</evidence>
<dbReference type="PANTHER" id="PTHR18952">
    <property type="entry name" value="CARBONIC ANHYDRASE"/>
    <property type="match status" value="1"/>
</dbReference>
<dbReference type="InterPro" id="IPR001148">
    <property type="entry name" value="CA_dom"/>
</dbReference>
<feature type="transmembrane region" description="Helical" evidence="7">
    <location>
        <begin position="298"/>
        <end position="318"/>
    </location>
</feature>
<dbReference type="PANTHER" id="PTHR18952:SF265">
    <property type="entry name" value="CARBONIC ANHYDRASE"/>
    <property type="match status" value="1"/>
</dbReference>
<dbReference type="InterPro" id="IPR023561">
    <property type="entry name" value="Carbonic_anhydrase_a-class"/>
</dbReference>
<comment type="catalytic activity">
    <reaction evidence="6">
        <text>hydrogencarbonate + H(+) = CO2 + H2O</text>
        <dbReference type="Rhea" id="RHEA:10748"/>
        <dbReference type="ChEBI" id="CHEBI:15377"/>
        <dbReference type="ChEBI" id="CHEBI:15378"/>
        <dbReference type="ChEBI" id="CHEBI:16526"/>
        <dbReference type="ChEBI" id="CHEBI:17544"/>
        <dbReference type="EC" id="4.2.1.1"/>
    </reaction>
</comment>
<reference evidence="9" key="1">
    <citation type="journal article" date="2020" name="Nature">
        <title>Giant virus diversity and host interactions through global metagenomics.</title>
        <authorList>
            <person name="Schulz F."/>
            <person name="Roux S."/>
            <person name="Paez-Espino D."/>
            <person name="Jungbluth S."/>
            <person name="Walsh D.A."/>
            <person name="Denef V.J."/>
            <person name="McMahon K.D."/>
            <person name="Konstantinidis K.T."/>
            <person name="Eloe-Fadrosh E.A."/>
            <person name="Kyrpides N.C."/>
            <person name="Woyke T."/>
        </authorList>
    </citation>
    <scope>NUCLEOTIDE SEQUENCE</scope>
    <source>
        <strain evidence="9">GVMAG-S-1035303-20</strain>
    </source>
</reference>
<evidence type="ECO:0000256" key="2">
    <source>
        <dbReference type="ARBA" id="ARBA00012925"/>
    </source>
</evidence>
<dbReference type="Pfam" id="PF00194">
    <property type="entry name" value="Carb_anhydrase"/>
    <property type="match status" value="1"/>
</dbReference>
<name>A0A6C0AJZ5_9ZZZZ</name>
<sequence length="354" mass="39179">MSIFDSAHDWPDKYKACGAPHQSPINLSQSFALPCDRLCEWKVDDVSVGQAHITTPGFYRDEEVAGLMLQNFSNGTPTASFNGEGYTCKKMVLYSTAQHSLDSVFGEAELVATFTHPSGKTVNMSVIVRTSPGDTASAKFFNAFVPYSDAGQEVNLGNSWSLQDVIPDTPAYYVYTGTNLVPPCEPDVVWIVYSNTVTMDPSDYAKLAKNVKPARRPLEEVADRDVMFYDAQGVSTPRDGKLYLKCRRPGGAAKKEDEKPLIQKGGLQDEVDKQAEESTTKTRNNFRQAAADQYNSMGGIWGVLEMLTLLVIAVLLFFTEAGKKVGGLYFTIVFFLPNLIRSIVVWLFWGRRSV</sequence>
<dbReference type="GO" id="GO:0004089">
    <property type="term" value="F:carbonate dehydratase activity"/>
    <property type="evidence" value="ECO:0007669"/>
    <property type="project" value="UniProtKB-EC"/>
</dbReference>
<dbReference type="SUPFAM" id="SSF51069">
    <property type="entry name" value="Carbonic anhydrase"/>
    <property type="match status" value="1"/>
</dbReference>
<evidence type="ECO:0000256" key="6">
    <source>
        <dbReference type="ARBA" id="ARBA00048348"/>
    </source>
</evidence>
<keyword evidence="3" id="KW-0479">Metal-binding</keyword>
<dbReference type="InterPro" id="IPR036398">
    <property type="entry name" value="CA_dom_sf"/>
</dbReference>
<dbReference type="PROSITE" id="PS51144">
    <property type="entry name" value="ALPHA_CA_2"/>
    <property type="match status" value="1"/>
</dbReference>
<evidence type="ECO:0000256" key="1">
    <source>
        <dbReference type="ARBA" id="ARBA00010718"/>
    </source>
</evidence>
<evidence type="ECO:0000256" key="5">
    <source>
        <dbReference type="ARBA" id="ARBA00023239"/>
    </source>
</evidence>
<proteinExistence type="inferred from homology"/>
<keyword evidence="4" id="KW-0862">Zinc</keyword>
<accession>A0A6C0AJZ5</accession>
<evidence type="ECO:0000256" key="7">
    <source>
        <dbReference type="SAM" id="Phobius"/>
    </source>
</evidence>
<organism evidence="9">
    <name type="scientific">viral metagenome</name>
    <dbReference type="NCBI Taxonomy" id="1070528"/>
    <lineage>
        <taxon>unclassified sequences</taxon>
        <taxon>metagenomes</taxon>
        <taxon>organismal metagenomes</taxon>
    </lineage>
</organism>
<evidence type="ECO:0000259" key="8">
    <source>
        <dbReference type="PROSITE" id="PS51144"/>
    </source>
</evidence>
<keyword evidence="7" id="KW-1133">Transmembrane helix</keyword>
<dbReference type="AlphaFoldDB" id="A0A6C0AJZ5"/>
<dbReference type="GO" id="GO:0008270">
    <property type="term" value="F:zinc ion binding"/>
    <property type="evidence" value="ECO:0007669"/>
    <property type="project" value="InterPro"/>
</dbReference>
<evidence type="ECO:0000256" key="3">
    <source>
        <dbReference type="ARBA" id="ARBA00022723"/>
    </source>
</evidence>
<dbReference type="EC" id="4.2.1.1" evidence="2"/>
<evidence type="ECO:0000313" key="9">
    <source>
        <dbReference type="EMBL" id="QHS79655.1"/>
    </source>
</evidence>
<dbReference type="Gene3D" id="3.10.200.10">
    <property type="entry name" value="Alpha carbonic anhydrase"/>
    <property type="match status" value="1"/>
</dbReference>
<dbReference type="EMBL" id="MN740650">
    <property type="protein sequence ID" value="QHS79655.1"/>
    <property type="molecule type" value="Genomic_DNA"/>
</dbReference>
<protein>
    <recommendedName>
        <fullName evidence="2">carbonic anhydrase</fullName>
        <ecNumber evidence="2">4.2.1.1</ecNumber>
    </recommendedName>
</protein>
<feature type="transmembrane region" description="Helical" evidence="7">
    <location>
        <begin position="325"/>
        <end position="349"/>
    </location>
</feature>
<feature type="domain" description="Alpha-carbonic anhydrase" evidence="8">
    <location>
        <begin position="1"/>
        <end position="230"/>
    </location>
</feature>
<dbReference type="SMART" id="SM01057">
    <property type="entry name" value="Carb_anhydrase"/>
    <property type="match status" value="1"/>
</dbReference>
<comment type="similarity">
    <text evidence="1">Belongs to the alpha-carbonic anhydrase family.</text>
</comment>
<keyword evidence="7" id="KW-0812">Transmembrane</keyword>